<organism evidence="13 14">
    <name type="scientific">Dreissena polymorpha</name>
    <name type="common">Zebra mussel</name>
    <name type="synonym">Mytilus polymorpha</name>
    <dbReference type="NCBI Taxonomy" id="45954"/>
    <lineage>
        <taxon>Eukaryota</taxon>
        <taxon>Metazoa</taxon>
        <taxon>Spiralia</taxon>
        <taxon>Lophotrochozoa</taxon>
        <taxon>Mollusca</taxon>
        <taxon>Bivalvia</taxon>
        <taxon>Autobranchia</taxon>
        <taxon>Heteroconchia</taxon>
        <taxon>Euheterodonta</taxon>
        <taxon>Imparidentia</taxon>
        <taxon>Neoheterodontei</taxon>
        <taxon>Myida</taxon>
        <taxon>Dreissenoidea</taxon>
        <taxon>Dreissenidae</taxon>
        <taxon>Dreissena</taxon>
    </lineage>
</organism>
<keyword evidence="14" id="KW-1185">Reference proteome</keyword>
<evidence type="ECO:0000256" key="4">
    <source>
        <dbReference type="ARBA" id="ARBA00007674"/>
    </source>
</evidence>
<comment type="subcellular location">
    <subcellularLocation>
        <location evidence="3">Cytoplasm</location>
    </subcellularLocation>
    <subcellularLocation>
        <location evidence="2">Mitochondrion</location>
    </subcellularLocation>
    <subcellularLocation>
        <location evidence="1">Nucleus</location>
    </subcellularLocation>
</comment>
<evidence type="ECO:0000313" key="14">
    <source>
        <dbReference type="Proteomes" id="UP000828390"/>
    </source>
</evidence>
<keyword evidence="6" id="KW-0963">Cytoplasm</keyword>
<keyword evidence="10" id="KW-0496">Mitochondrion</keyword>
<dbReference type="InterPro" id="IPR010418">
    <property type="entry name" value="ECSIT"/>
</dbReference>
<dbReference type="Pfam" id="PF14784">
    <property type="entry name" value="ECSIT_C"/>
    <property type="match status" value="1"/>
</dbReference>
<protein>
    <recommendedName>
        <fullName evidence="5">Evolutionarily conserved signaling intermediate in Toll pathway, mitochondrial</fullName>
    </recommendedName>
</protein>
<dbReference type="GO" id="GO:0005634">
    <property type="term" value="C:nucleus"/>
    <property type="evidence" value="ECO:0007669"/>
    <property type="project" value="UniProtKB-SubCell"/>
</dbReference>
<evidence type="ECO:0000256" key="9">
    <source>
        <dbReference type="ARBA" id="ARBA00022946"/>
    </source>
</evidence>
<reference evidence="13" key="2">
    <citation type="submission" date="2020-11" db="EMBL/GenBank/DDBJ databases">
        <authorList>
            <person name="McCartney M.A."/>
            <person name="Auch B."/>
            <person name="Kono T."/>
            <person name="Mallez S."/>
            <person name="Becker A."/>
            <person name="Gohl D.M."/>
            <person name="Silverstein K.A.T."/>
            <person name="Koren S."/>
            <person name="Bechman K.B."/>
            <person name="Herman A."/>
            <person name="Abrahante J.E."/>
            <person name="Garbe J."/>
        </authorList>
    </citation>
    <scope>NUCLEOTIDE SEQUENCE</scope>
    <source>
        <strain evidence="13">Duluth1</strain>
        <tissue evidence="13">Whole animal</tissue>
    </source>
</reference>
<feature type="domain" description="ECSIT C-terminal" evidence="12">
    <location>
        <begin position="219"/>
        <end position="343"/>
    </location>
</feature>
<dbReference type="GO" id="GO:0005739">
    <property type="term" value="C:mitochondrion"/>
    <property type="evidence" value="ECO:0007669"/>
    <property type="project" value="UniProtKB-SubCell"/>
</dbReference>
<proteinExistence type="inferred from homology"/>
<evidence type="ECO:0000313" key="13">
    <source>
        <dbReference type="EMBL" id="KAH3862897.1"/>
    </source>
</evidence>
<keyword evidence="11" id="KW-0539">Nucleus</keyword>
<keyword evidence="9" id="KW-0809">Transit peptide</keyword>
<evidence type="ECO:0000256" key="6">
    <source>
        <dbReference type="ARBA" id="ARBA00022490"/>
    </source>
</evidence>
<dbReference type="Pfam" id="PF06239">
    <property type="entry name" value="ECSIT_N"/>
    <property type="match status" value="1"/>
</dbReference>
<keyword evidence="8" id="KW-0391">Immunity</keyword>
<evidence type="ECO:0000256" key="10">
    <source>
        <dbReference type="ARBA" id="ARBA00023128"/>
    </source>
</evidence>
<reference evidence="13" key="1">
    <citation type="journal article" date="2019" name="bioRxiv">
        <title>The Genome of the Zebra Mussel, Dreissena polymorpha: A Resource for Invasive Species Research.</title>
        <authorList>
            <person name="McCartney M.A."/>
            <person name="Auch B."/>
            <person name="Kono T."/>
            <person name="Mallez S."/>
            <person name="Zhang Y."/>
            <person name="Obille A."/>
            <person name="Becker A."/>
            <person name="Abrahante J.E."/>
            <person name="Garbe J."/>
            <person name="Badalamenti J.P."/>
            <person name="Herman A."/>
            <person name="Mangelson H."/>
            <person name="Liachko I."/>
            <person name="Sullivan S."/>
            <person name="Sone E.D."/>
            <person name="Koren S."/>
            <person name="Silverstein K.A.T."/>
            <person name="Beckman K.B."/>
            <person name="Gohl D.M."/>
        </authorList>
    </citation>
    <scope>NUCLEOTIDE SEQUENCE</scope>
    <source>
        <strain evidence="13">Duluth1</strain>
        <tissue evidence="13">Whole animal</tissue>
    </source>
</reference>
<evidence type="ECO:0000259" key="12">
    <source>
        <dbReference type="SMART" id="SM01284"/>
    </source>
</evidence>
<dbReference type="Proteomes" id="UP000828390">
    <property type="component" value="Unassembled WGS sequence"/>
</dbReference>
<name>A0A9D4LQ19_DREPO</name>
<dbReference type="SMART" id="SM01284">
    <property type="entry name" value="ECSIT_Cterm"/>
    <property type="match status" value="1"/>
</dbReference>
<dbReference type="PANTHER" id="PTHR13113:SF1">
    <property type="entry name" value="EVOLUTIONARILY CONSERVED SIGNALING INTERMEDIATE IN TOLL PATHWAY, MITOCHONDRIAL"/>
    <property type="match status" value="1"/>
</dbReference>
<dbReference type="InterPro" id="IPR046448">
    <property type="entry name" value="ECSIT_N"/>
</dbReference>
<dbReference type="GO" id="GO:0007178">
    <property type="term" value="P:cell surface receptor protein serine/threonine kinase signaling pathway"/>
    <property type="evidence" value="ECO:0007669"/>
    <property type="project" value="TreeGrafter"/>
</dbReference>
<evidence type="ECO:0000256" key="5">
    <source>
        <dbReference type="ARBA" id="ARBA00019998"/>
    </source>
</evidence>
<gene>
    <name evidence="13" type="ORF">DPMN_025872</name>
</gene>
<evidence type="ECO:0000256" key="8">
    <source>
        <dbReference type="ARBA" id="ARBA00022859"/>
    </source>
</evidence>
<comment type="similarity">
    <text evidence="4">Belongs to the ECSIT family.</text>
</comment>
<evidence type="ECO:0000256" key="1">
    <source>
        <dbReference type="ARBA" id="ARBA00004123"/>
    </source>
</evidence>
<dbReference type="AlphaFoldDB" id="A0A9D4LQ19"/>
<evidence type="ECO:0000256" key="7">
    <source>
        <dbReference type="ARBA" id="ARBA00022588"/>
    </source>
</evidence>
<evidence type="ECO:0000256" key="11">
    <source>
        <dbReference type="ARBA" id="ARBA00023242"/>
    </source>
</evidence>
<dbReference type="InterPro" id="IPR029342">
    <property type="entry name" value="ECIST_C"/>
</dbReference>
<accession>A0A9D4LQ19</accession>
<dbReference type="GO" id="GO:0045087">
    <property type="term" value="P:innate immune response"/>
    <property type="evidence" value="ECO:0007669"/>
    <property type="project" value="UniProtKB-KW"/>
</dbReference>
<keyword evidence="7" id="KW-0399">Innate immunity</keyword>
<dbReference type="PANTHER" id="PTHR13113">
    <property type="entry name" value="ECSIT EVOLUTIONARILY CONSERVED SIGNALING INTERMEDIATE IN TOLL PATHWAYS"/>
    <property type="match status" value="1"/>
</dbReference>
<sequence>MFQEYYTAVLTEVHSNERLKAVTNFQHLSDPILKERALKKWIFIEAVNAYLAKNGENRRGYVEFIYDALEQMKPLEVHRDLDCYKALISIFPKGMMIPQNVWQHAFSHYPKQQDCMVEILEQLEHFGVIPDTKVQDAIEEIFGTMNNPMRKYRRIYYMTRKFQNRNPYKLPYDLPVDPIQLAVLALRKMAVDLENELKVWKVSRDENSKEKLFIASAQSPLQREMIHTHPESKPIYVEGGYRVWLRDIPQTYFVMRTDTDPSIFVRPTEEEELENLFDFDTIFDSEKPKQLALKPNVHQQEEGTILGMCITETSCKDSLISWIRCLQEANPRLESIPIVFSLATPSKQALVLRSEGMQPSQQSTNSPDPS</sequence>
<dbReference type="EMBL" id="JAIWYP010000002">
    <property type="protein sequence ID" value="KAH3862897.1"/>
    <property type="molecule type" value="Genomic_DNA"/>
</dbReference>
<evidence type="ECO:0000256" key="3">
    <source>
        <dbReference type="ARBA" id="ARBA00004496"/>
    </source>
</evidence>
<evidence type="ECO:0000256" key="2">
    <source>
        <dbReference type="ARBA" id="ARBA00004173"/>
    </source>
</evidence>
<comment type="caution">
    <text evidence="13">The sequence shown here is derived from an EMBL/GenBank/DDBJ whole genome shotgun (WGS) entry which is preliminary data.</text>
</comment>